<dbReference type="Pfam" id="PF24809">
    <property type="entry name" value="DUF7708"/>
    <property type="match status" value="1"/>
</dbReference>
<dbReference type="SUPFAM" id="SSF52540">
    <property type="entry name" value="P-loop containing nucleoside triphosphate hydrolases"/>
    <property type="match status" value="1"/>
</dbReference>
<name>A0AAX6MH14_9PEZI</name>
<comment type="caution">
    <text evidence="5">The sequence shown here is derived from an EMBL/GenBank/DDBJ whole genome shotgun (WGS) entry which is preliminary data.</text>
</comment>
<dbReference type="InterPro" id="IPR056125">
    <property type="entry name" value="DUF7708"/>
</dbReference>
<dbReference type="Pfam" id="PF12796">
    <property type="entry name" value="Ank_2"/>
    <property type="match status" value="2"/>
</dbReference>
<dbReference type="SMART" id="SM00248">
    <property type="entry name" value="ANK"/>
    <property type="match status" value="7"/>
</dbReference>
<evidence type="ECO:0008006" key="7">
    <source>
        <dbReference type="Google" id="ProtNLM"/>
    </source>
</evidence>
<reference evidence="5 6" key="1">
    <citation type="journal article" date="2024" name="Front Chem Biol">
        <title>Unveiling the potential of Daldinia eschscholtzii MFLUCC 19-0629 through bioactivity and bioinformatics studies for enhanced sustainable agriculture production.</title>
        <authorList>
            <person name="Brooks S."/>
            <person name="Weaver J.A."/>
            <person name="Klomchit A."/>
            <person name="Alharthi S.A."/>
            <person name="Onlamun T."/>
            <person name="Nurani R."/>
            <person name="Vong T.K."/>
            <person name="Alberti F."/>
            <person name="Greco C."/>
        </authorList>
    </citation>
    <scope>NUCLEOTIDE SEQUENCE [LARGE SCALE GENOMIC DNA]</scope>
    <source>
        <strain evidence="5">MFLUCC 19-0629</strain>
    </source>
</reference>
<keyword evidence="1" id="KW-0677">Repeat</keyword>
<dbReference type="AlphaFoldDB" id="A0AAX6MH14"/>
<keyword evidence="2" id="KW-0040">ANK repeat</keyword>
<evidence type="ECO:0000259" key="3">
    <source>
        <dbReference type="Pfam" id="PF24809"/>
    </source>
</evidence>
<dbReference type="PROSITE" id="PS50297">
    <property type="entry name" value="ANK_REP_REGION"/>
    <property type="match status" value="2"/>
</dbReference>
<dbReference type="Pfam" id="PF24883">
    <property type="entry name" value="NPHP3_N"/>
    <property type="match status" value="1"/>
</dbReference>
<evidence type="ECO:0000259" key="4">
    <source>
        <dbReference type="Pfam" id="PF24883"/>
    </source>
</evidence>
<dbReference type="PRINTS" id="PR01415">
    <property type="entry name" value="ANKYRIN"/>
</dbReference>
<dbReference type="InterPro" id="IPR002110">
    <property type="entry name" value="Ankyrin_rpt"/>
</dbReference>
<feature type="domain" description="Nephrocystin 3-like N-terminal" evidence="4">
    <location>
        <begin position="320"/>
        <end position="488"/>
    </location>
</feature>
<dbReference type="PROSITE" id="PS50088">
    <property type="entry name" value="ANK_REPEAT"/>
    <property type="match status" value="2"/>
</dbReference>
<dbReference type="PANTHER" id="PTHR10039">
    <property type="entry name" value="AMELOGENIN"/>
    <property type="match status" value="1"/>
</dbReference>
<evidence type="ECO:0000313" key="6">
    <source>
        <dbReference type="Proteomes" id="UP001369815"/>
    </source>
</evidence>
<dbReference type="Gene3D" id="3.40.50.300">
    <property type="entry name" value="P-loop containing nucleotide triphosphate hydrolases"/>
    <property type="match status" value="1"/>
</dbReference>
<dbReference type="PANTHER" id="PTHR10039:SF16">
    <property type="entry name" value="GPI INOSITOL-DEACYLASE"/>
    <property type="match status" value="1"/>
</dbReference>
<dbReference type="SUPFAM" id="SSF48403">
    <property type="entry name" value="Ankyrin repeat"/>
    <property type="match status" value="1"/>
</dbReference>
<dbReference type="EMBL" id="JBANMG010000006">
    <property type="protein sequence ID" value="KAK6951746.1"/>
    <property type="molecule type" value="Genomic_DNA"/>
</dbReference>
<accession>A0AAX6MH14</accession>
<feature type="repeat" description="ANK" evidence="2">
    <location>
        <begin position="1130"/>
        <end position="1162"/>
    </location>
</feature>
<dbReference type="InterPro" id="IPR036770">
    <property type="entry name" value="Ankyrin_rpt-contain_sf"/>
</dbReference>
<feature type="repeat" description="ANK" evidence="2">
    <location>
        <begin position="1097"/>
        <end position="1129"/>
    </location>
</feature>
<sequence length="1188" mass="133244">MTDADKPTITPSIKYNKPKLYHHTWTLAIEQLRKQEGDRFELYDLSKREPLETLTEVLKATNEKKDECIKKRWKVTVRGRTIILRDVLEKIAVWVDKLVVFGDIAIQYDPVSAALPWAAVRLIMKATVNDVETFGYVLQSIETIASMIASCSIVERHCLQPEHSKMEVFEQLSKSVVSLYVSILEYLSSILHYYGKNLVVRFIKSVVLSKTDLEAKHSTITTAKKEVWDLLQLAESEKSQSILASLENVTASQSAQSSDISSFSDELGKLEEPTRRIDYHVQVINDNLERNLRAQILTAISTIPYGAHHKSVRRGRLKDSGQWLFKKENYKLWREESASSVLWLHGIPGCGKTKLASIVIDELGTYDNLAYFYCMRNPAEPERAQCRKILASLVRQLACQGTDKPILPPVVELYDDAIAGFEGFEDQHWDTEESKRMLVALMEHYPTATIVIDALDEVELQDRQELMDVLSQILQESPNLLKVFVSSRDNYDIALHLEGSPNVYIDADDNAGDISAFIKDQLESARLLRNNLPDSLRDEIIETLIRGARGMFRWVDLQIQSLRPLKVAADIKARLGVLPTTLEGSYWEIYQSILESGDHAAALANFAFQWLMYAKRSLTIEAFASIASSALSSETKSTFSGVEVTDVCSNLIVVRGKAFEFAHLSVREFFEGIAKRGIEAFIPTQGNCFMSIACLRYLTEMLLQAPGIVIETIYDKIKVSSPGYLGVRYAQRTRAESEARQRSMSQFVEDLTSGPQSESIIYTSHFWVFHARNSSNLREAEPLSKVIKDFLIDLDLFLIAPTFVLWCEILHSKGPDAGLLSADELAWENSKVISQPFHPIYLACANGWYDVIRYLYEVHRLDVEQHEYTNYGDMVDNAKAWSNALEHAIIKGNVLIVESILSCSMNPMRQILSRKEIEPLVLAAKSNDTSMLSLLLEKEHGGSEIEGRAVIMAVSNAHKDSLELLIRHNPQLLRDIGIGRPALLEACKLDDADIATILIEKGAPTEQGEKFLFHATVRSRTNLVKLLLQKGVGKGGLDKALITAVSQGDEENAHILLHHGAQREKGAVVRSIRAGLIDSTVRLIKAGFDVQGTYFEKQRTSLHYAAEEGSLKVTQALIEAGATINSYDYDSQTPLHLAAQRGHYACVKLLLSNGADVLARNKHGKAPLDLAEMRHHLSTADLIKQSTT</sequence>
<feature type="domain" description="DUF7708" evidence="3">
    <location>
        <begin position="103"/>
        <end position="234"/>
    </location>
</feature>
<dbReference type="InterPro" id="IPR027417">
    <property type="entry name" value="P-loop_NTPase"/>
</dbReference>
<dbReference type="Proteomes" id="UP001369815">
    <property type="component" value="Unassembled WGS sequence"/>
</dbReference>
<protein>
    <recommendedName>
        <fullName evidence="7">NACHT domain-containing protein</fullName>
    </recommendedName>
</protein>
<dbReference type="InterPro" id="IPR056884">
    <property type="entry name" value="NPHP3-like_N"/>
</dbReference>
<gene>
    <name evidence="5" type="ORF">Daesc_006269</name>
</gene>
<dbReference type="Gene3D" id="1.25.40.20">
    <property type="entry name" value="Ankyrin repeat-containing domain"/>
    <property type="match status" value="3"/>
</dbReference>
<evidence type="ECO:0000256" key="2">
    <source>
        <dbReference type="PROSITE-ProRule" id="PRU00023"/>
    </source>
</evidence>
<organism evidence="5 6">
    <name type="scientific">Daldinia eschscholtzii</name>
    <dbReference type="NCBI Taxonomy" id="292717"/>
    <lineage>
        <taxon>Eukaryota</taxon>
        <taxon>Fungi</taxon>
        <taxon>Dikarya</taxon>
        <taxon>Ascomycota</taxon>
        <taxon>Pezizomycotina</taxon>
        <taxon>Sordariomycetes</taxon>
        <taxon>Xylariomycetidae</taxon>
        <taxon>Xylariales</taxon>
        <taxon>Hypoxylaceae</taxon>
        <taxon>Daldinia</taxon>
    </lineage>
</organism>
<evidence type="ECO:0000256" key="1">
    <source>
        <dbReference type="ARBA" id="ARBA00022737"/>
    </source>
</evidence>
<evidence type="ECO:0000313" key="5">
    <source>
        <dbReference type="EMBL" id="KAK6951746.1"/>
    </source>
</evidence>
<keyword evidence="6" id="KW-1185">Reference proteome</keyword>
<proteinExistence type="predicted"/>